<evidence type="ECO:0000313" key="3">
    <source>
        <dbReference type="RefSeq" id="XP_019089569.1"/>
    </source>
</evidence>
<dbReference type="Proteomes" id="UP000694864">
    <property type="component" value="Chromosome 12"/>
</dbReference>
<evidence type="ECO:0000256" key="1">
    <source>
        <dbReference type="SAM" id="MobiDB-lite"/>
    </source>
</evidence>
<evidence type="ECO:0000313" key="2">
    <source>
        <dbReference type="Proteomes" id="UP000694864"/>
    </source>
</evidence>
<keyword evidence="2" id="KW-1185">Reference proteome</keyword>
<reference evidence="3" key="2">
    <citation type="submission" date="2025-08" db="UniProtKB">
        <authorList>
            <consortium name="RefSeq"/>
        </authorList>
    </citation>
    <scope>IDENTIFICATION</scope>
    <source>
        <tissue evidence="3">Leaf</tissue>
    </source>
</reference>
<gene>
    <name evidence="3" type="primary">LOC109128176</name>
</gene>
<dbReference type="RefSeq" id="XP_019089569.1">
    <property type="nucleotide sequence ID" value="XM_019234024.1"/>
</dbReference>
<dbReference type="GeneID" id="109128176"/>
<protein>
    <submittedName>
        <fullName evidence="3">Uncharacterized protein LOC109128176</fullName>
    </submittedName>
</protein>
<sequence length="345" mass="40287">MFQPKSIQQCLVMGRLYEKVQAHQKREVVKKKSDDSKKVSQSPNVSSTVEGASLNNSPVHHYLPTDKESSKEKQSLQHEVSVDVESLLQQKLETKTLNQDKHELCVSPGDLPNVSQSFNVPCESMSRLKCWKFKFKPEIVAIKQQHNQVLSFLEPSSSCHKVAMVVVDDLSSDLSVMAGNGRELTVFQVEWSVKEEFVNKLQTELDISVRDEISEEKFFTHSHQAEHVWEPGGLSAKENQWDWQKQGSIVQGRYELQKQTLQDLQQFTFGDEQFQIKHKWRTECARHRLRHRQKKGKGSKSWNFKFKLEKKNIQHHHNQIRPASQDFFKRNLRGYQGDRVQWMFQ</sequence>
<name>A0ABM1QS31_CAMSA</name>
<proteinExistence type="predicted"/>
<feature type="compositionally biased region" description="Basic and acidic residues" evidence="1">
    <location>
        <begin position="63"/>
        <end position="76"/>
    </location>
</feature>
<feature type="region of interest" description="Disordered" evidence="1">
    <location>
        <begin position="24"/>
        <end position="76"/>
    </location>
</feature>
<accession>A0ABM1QS31</accession>
<reference evidence="2" key="1">
    <citation type="journal article" date="2014" name="Nat. Commun.">
        <title>The emerging biofuel crop Camelina sativa retains a highly undifferentiated hexaploid genome structure.</title>
        <authorList>
            <person name="Kagale S."/>
            <person name="Koh C."/>
            <person name="Nixon J."/>
            <person name="Bollina V."/>
            <person name="Clarke W.E."/>
            <person name="Tuteja R."/>
            <person name="Spillane C."/>
            <person name="Robinson S.J."/>
            <person name="Links M.G."/>
            <person name="Clarke C."/>
            <person name="Higgins E.E."/>
            <person name="Huebert T."/>
            <person name="Sharpe A.G."/>
            <person name="Parkin I.A."/>
        </authorList>
    </citation>
    <scope>NUCLEOTIDE SEQUENCE [LARGE SCALE GENOMIC DNA]</scope>
    <source>
        <strain evidence="2">cv. DH55</strain>
    </source>
</reference>
<feature type="compositionally biased region" description="Polar residues" evidence="1">
    <location>
        <begin position="41"/>
        <end position="58"/>
    </location>
</feature>
<organism evidence="2 3">
    <name type="scientific">Camelina sativa</name>
    <name type="common">False flax</name>
    <name type="synonym">Myagrum sativum</name>
    <dbReference type="NCBI Taxonomy" id="90675"/>
    <lineage>
        <taxon>Eukaryota</taxon>
        <taxon>Viridiplantae</taxon>
        <taxon>Streptophyta</taxon>
        <taxon>Embryophyta</taxon>
        <taxon>Tracheophyta</taxon>
        <taxon>Spermatophyta</taxon>
        <taxon>Magnoliopsida</taxon>
        <taxon>eudicotyledons</taxon>
        <taxon>Gunneridae</taxon>
        <taxon>Pentapetalae</taxon>
        <taxon>rosids</taxon>
        <taxon>malvids</taxon>
        <taxon>Brassicales</taxon>
        <taxon>Brassicaceae</taxon>
        <taxon>Camelineae</taxon>
        <taxon>Camelina</taxon>
    </lineage>
</organism>
<feature type="compositionally biased region" description="Basic and acidic residues" evidence="1">
    <location>
        <begin position="24"/>
        <end position="38"/>
    </location>
</feature>